<feature type="signal peptide" evidence="3">
    <location>
        <begin position="1"/>
        <end position="28"/>
    </location>
</feature>
<feature type="compositionally biased region" description="Low complexity" evidence="1">
    <location>
        <begin position="193"/>
        <end position="212"/>
    </location>
</feature>
<evidence type="ECO:0000313" key="6">
    <source>
        <dbReference type="Proteomes" id="UP001361570"/>
    </source>
</evidence>
<dbReference type="EMBL" id="JBAPLU010000002">
    <property type="protein sequence ID" value="MEI4270494.1"/>
    <property type="molecule type" value="Genomic_DNA"/>
</dbReference>
<gene>
    <name evidence="5" type="ORF">TEK04_02055</name>
</gene>
<dbReference type="Proteomes" id="UP001361570">
    <property type="component" value="Unassembled WGS sequence"/>
</dbReference>
<keyword evidence="2" id="KW-0472">Membrane</keyword>
<dbReference type="Pfam" id="PF07987">
    <property type="entry name" value="DUF1775"/>
    <property type="match status" value="1"/>
</dbReference>
<reference evidence="5 6" key="1">
    <citation type="submission" date="2024-03" db="EMBL/GenBank/DDBJ databases">
        <title>Draft genome sequence of Klenkia sp. LSe6-5.</title>
        <authorList>
            <person name="Duangmal K."/>
            <person name="Chantavorakit T."/>
        </authorList>
    </citation>
    <scope>NUCLEOTIDE SEQUENCE [LARGE SCALE GENOMIC DNA]</scope>
    <source>
        <strain evidence="5 6">LSe6-5</strain>
    </source>
</reference>
<evidence type="ECO:0000313" key="5">
    <source>
        <dbReference type="EMBL" id="MEI4270494.1"/>
    </source>
</evidence>
<organism evidence="5 6">
    <name type="scientific">Klenkia sesuvii</name>
    <dbReference type="NCBI Taxonomy" id="3103137"/>
    <lineage>
        <taxon>Bacteria</taxon>
        <taxon>Bacillati</taxon>
        <taxon>Actinomycetota</taxon>
        <taxon>Actinomycetes</taxon>
        <taxon>Geodermatophilales</taxon>
        <taxon>Geodermatophilaceae</taxon>
        <taxon>Klenkia</taxon>
    </lineage>
</organism>
<accession>A0ABU8DNU1</accession>
<feature type="transmembrane region" description="Helical" evidence="2">
    <location>
        <begin position="220"/>
        <end position="245"/>
    </location>
</feature>
<dbReference type="RefSeq" id="WP_336402640.1">
    <property type="nucleotide sequence ID" value="NZ_JBAPLU010000002.1"/>
</dbReference>
<evidence type="ECO:0000256" key="1">
    <source>
        <dbReference type="SAM" id="MobiDB-lite"/>
    </source>
</evidence>
<feature type="compositionally biased region" description="Gly residues" evidence="1">
    <location>
        <begin position="178"/>
        <end position="192"/>
    </location>
</feature>
<keyword evidence="6" id="KW-1185">Reference proteome</keyword>
<evidence type="ECO:0000256" key="3">
    <source>
        <dbReference type="SAM" id="SignalP"/>
    </source>
</evidence>
<dbReference type="Gene3D" id="2.60.40.2230">
    <property type="entry name" value="Uncharacterised protein YcnI-like PF07987, DUF1775"/>
    <property type="match status" value="1"/>
</dbReference>
<comment type="caution">
    <text evidence="5">The sequence shown here is derived from an EMBL/GenBank/DDBJ whole genome shotgun (WGS) entry which is preliminary data.</text>
</comment>
<keyword evidence="2" id="KW-1133">Transmembrane helix</keyword>
<feature type="domain" description="YncI copper-binding" evidence="4">
    <location>
        <begin position="29"/>
        <end position="176"/>
    </location>
</feature>
<keyword evidence="3" id="KW-0732">Signal</keyword>
<dbReference type="CDD" id="cd08545">
    <property type="entry name" value="YcnI_like"/>
    <property type="match status" value="1"/>
</dbReference>
<name>A0ABU8DNU1_9ACTN</name>
<sequence>MSPSLRRAAVLAVATTVALVGGTGIASAHVRVSSDDATPGGYGVMTFRVPNESDTASTVSLRIQLPTDTPMTFVQAEPVAGWTITQTATQLDPPVESDGDTISEAVSVVQFTADAGGGIAPGQFQQFRLLGGPFPDADSVSFAAVQTYSDGSEAAWIEPTVEGQAEPQYPAPVLSLSGEGGAADAHGGGHGGSTASSGDSADAADTAEAGSAGADGGDGLAVTALVLGGLGLVAGVAGLALGLAARRRTVGG</sequence>
<evidence type="ECO:0000256" key="2">
    <source>
        <dbReference type="SAM" id="Phobius"/>
    </source>
</evidence>
<protein>
    <submittedName>
        <fullName evidence="5">YcnI family protein</fullName>
    </submittedName>
</protein>
<feature type="chain" id="PRO_5047260259" evidence="3">
    <location>
        <begin position="29"/>
        <end position="252"/>
    </location>
</feature>
<proteinExistence type="predicted"/>
<feature type="region of interest" description="Disordered" evidence="1">
    <location>
        <begin position="170"/>
        <end position="213"/>
    </location>
</feature>
<keyword evidence="2" id="KW-0812">Transmembrane</keyword>
<evidence type="ECO:0000259" key="4">
    <source>
        <dbReference type="Pfam" id="PF07987"/>
    </source>
</evidence>
<dbReference type="InterPro" id="IPR012533">
    <property type="entry name" value="YcnI-copper_dom"/>
</dbReference>
<dbReference type="InterPro" id="IPR038507">
    <property type="entry name" value="YcnI-like_sf"/>
</dbReference>